<evidence type="ECO:0000256" key="6">
    <source>
        <dbReference type="SAM" id="Phobius"/>
    </source>
</evidence>
<evidence type="ECO:0000256" key="4">
    <source>
        <dbReference type="ARBA" id="ARBA00023136"/>
    </source>
</evidence>
<dbReference type="AlphaFoldDB" id="A0A8J3LKB4"/>
<keyword evidence="3 6" id="KW-1133">Transmembrane helix</keyword>
<keyword evidence="9" id="KW-1185">Reference proteome</keyword>
<feature type="transmembrane region" description="Helical" evidence="6">
    <location>
        <begin position="54"/>
        <end position="75"/>
    </location>
</feature>
<proteinExistence type="predicted"/>
<evidence type="ECO:0000259" key="7">
    <source>
        <dbReference type="Pfam" id="PF07291"/>
    </source>
</evidence>
<name>A0A8J3LKB4_9ACTN</name>
<feature type="transmembrane region" description="Helical" evidence="6">
    <location>
        <begin position="27"/>
        <end position="47"/>
    </location>
</feature>
<dbReference type="InterPro" id="IPR009908">
    <property type="entry name" value="Methylamine_util_MauE"/>
</dbReference>
<evidence type="ECO:0000256" key="5">
    <source>
        <dbReference type="SAM" id="MobiDB-lite"/>
    </source>
</evidence>
<feature type="domain" description="Methylamine utilisation protein MauE" evidence="7">
    <location>
        <begin position="2"/>
        <end position="76"/>
    </location>
</feature>
<evidence type="ECO:0000256" key="1">
    <source>
        <dbReference type="ARBA" id="ARBA00004141"/>
    </source>
</evidence>
<dbReference type="GO" id="GO:0030416">
    <property type="term" value="P:methylamine metabolic process"/>
    <property type="evidence" value="ECO:0007669"/>
    <property type="project" value="InterPro"/>
</dbReference>
<sequence length="168" mass="17349">MAGLVKVGDSQAAARAVNAYELMPWDVAQVVGAVTPMLAVAVGIRLLAGLARRLAAAVTPIMIVVVVAGISSAWARIVHRLRLLQQRRCAADRAESSGRIASHSSRARRSRQPGLQVDGSTSGGTRGSSRPPAQLPSMSRVGSADDGARPSAARSSSTSAASAMPSRR</sequence>
<keyword evidence="4 6" id="KW-0472">Membrane</keyword>
<dbReference type="Pfam" id="PF07291">
    <property type="entry name" value="MauE"/>
    <property type="match status" value="1"/>
</dbReference>
<feature type="compositionally biased region" description="Low complexity" evidence="5">
    <location>
        <begin position="142"/>
        <end position="168"/>
    </location>
</feature>
<evidence type="ECO:0000256" key="2">
    <source>
        <dbReference type="ARBA" id="ARBA00022692"/>
    </source>
</evidence>
<keyword evidence="2 6" id="KW-0812">Transmembrane</keyword>
<evidence type="ECO:0000313" key="9">
    <source>
        <dbReference type="Proteomes" id="UP000660339"/>
    </source>
</evidence>
<evidence type="ECO:0000256" key="3">
    <source>
        <dbReference type="ARBA" id="ARBA00022989"/>
    </source>
</evidence>
<comment type="subcellular location">
    <subcellularLocation>
        <location evidence="1">Membrane</location>
        <topology evidence="1">Multi-pass membrane protein</topology>
    </subcellularLocation>
</comment>
<dbReference type="EMBL" id="BONJ01000028">
    <property type="protein sequence ID" value="GIG16761.1"/>
    <property type="molecule type" value="Genomic_DNA"/>
</dbReference>
<protein>
    <recommendedName>
        <fullName evidence="7">Methylamine utilisation protein MauE domain-containing protein</fullName>
    </recommendedName>
</protein>
<organism evidence="8 9">
    <name type="scientific">Catellatospora methionotrophica</name>
    <dbReference type="NCBI Taxonomy" id="121620"/>
    <lineage>
        <taxon>Bacteria</taxon>
        <taxon>Bacillati</taxon>
        <taxon>Actinomycetota</taxon>
        <taxon>Actinomycetes</taxon>
        <taxon>Micromonosporales</taxon>
        <taxon>Micromonosporaceae</taxon>
        <taxon>Catellatospora</taxon>
    </lineage>
</organism>
<gene>
    <name evidence="8" type="ORF">Cme02nite_50930</name>
</gene>
<evidence type="ECO:0000313" key="8">
    <source>
        <dbReference type="EMBL" id="GIG16761.1"/>
    </source>
</evidence>
<dbReference type="Proteomes" id="UP000660339">
    <property type="component" value="Unassembled WGS sequence"/>
</dbReference>
<feature type="region of interest" description="Disordered" evidence="5">
    <location>
        <begin position="92"/>
        <end position="168"/>
    </location>
</feature>
<reference evidence="8" key="1">
    <citation type="submission" date="2021-01" db="EMBL/GenBank/DDBJ databases">
        <title>Whole genome shotgun sequence of Catellatospora methionotrophica NBRC 14553.</title>
        <authorList>
            <person name="Komaki H."/>
            <person name="Tamura T."/>
        </authorList>
    </citation>
    <scope>NUCLEOTIDE SEQUENCE</scope>
    <source>
        <strain evidence="8">NBRC 14553</strain>
    </source>
</reference>
<dbReference type="GO" id="GO:0016020">
    <property type="term" value="C:membrane"/>
    <property type="evidence" value="ECO:0007669"/>
    <property type="project" value="UniProtKB-SubCell"/>
</dbReference>
<accession>A0A8J3LKB4</accession>
<comment type="caution">
    <text evidence="8">The sequence shown here is derived from an EMBL/GenBank/DDBJ whole genome shotgun (WGS) entry which is preliminary data.</text>
</comment>